<comment type="caution">
    <text evidence="1">The sequence shown here is derived from an EMBL/GenBank/DDBJ whole genome shotgun (WGS) entry which is preliminary data.</text>
</comment>
<name>A0ACB6R5Z4_9PLEO</name>
<proteinExistence type="predicted"/>
<accession>A0ACB6R5Z4</accession>
<protein>
    <submittedName>
        <fullName evidence="1">Nuclear pore complex protein-like protein Nup107</fullName>
    </submittedName>
</protein>
<gene>
    <name evidence="1" type="ORF">BDR25DRAFT_256843</name>
</gene>
<evidence type="ECO:0000313" key="2">
    <source>
        <dbReference type="Proteomes" id="UP000799755"/>
    </source>
</evidence>
<dbReference type="EMBL" id="MU003499">
    <property type="protein sequence ID" value="KAF2473871.1"/>
    <property type="molecule type" value="Genomic_DNA"/>
</dbReference>
<reference evidence="1" key="1">
    <citation type="journal article" date="2020" name="Stud. Mycol.">
        <title>101 Dothideomycetes genomes: a test case for predicting lifestyles and emergence of pathogens.</title>
        <authorList>
            <person name="Haridas S."/>
            <person name="Albert R."/>
            <person name="Binder M."/>
            <person name="Bloem J."/>
            <person name="Labutti K."/>
            <person name="Salamov A."/>
            <person name="Andreopoulos B."/>
            <person name="Baker S."/>
            <person name="Barry K."/>
            <person name="Bills G."/>
            <person name="Bluhm B."/>
            <person name="Cannon C."/>
            <person name="Castanera R."/>
            <person name="Culley D."/>
            <person name="Daum C."/>
            <person name="Ezra D."/>
            <person name="Gonzalez J."/>
            <person name="Henrissat B."/>
            <person name="Kuo A."/>
            <person name="Liang C."/>
            <person name="Lipzen A."/>
            <person name="Lutzoni F."/>
            <person name="Magnuson J."/>
            <person name="Mondo S."/>
            <person name="Nolan M."/>
            <person name="Ohm R."/>
            <person name="Pangilinan J."/>
            <person name="Park H.-J."/>
            <person name="Ramirez L."/>
            <person name="Alfaro M."/>
            <person name="Sun H."/>
            <person name="Tritt A."/>
            <person name="Yoshinaga Y."/>
            <person name="Zwiers L.-H."/>
            <person name="Turgeon B."/>
            <person name="Goodwin S."/>
            <person name="Spatafora J."/>
            <person name="Crous P."/>
            <person name="Grigoriev I."/>
        </authorList>
    </citation>
    <scope>NUCLEOTIDE SEQUENCE</scope>
    <source>
        <strain evidence="1">ATCC 200398</strain>
    </source>
</reference>
<keyword evidence="2" id="KW-1185">Reference proteome</keyword>
<sequence length="1028" mass="116561">MASPSRRPQPPAFQLPVAGPGVTLGLSSNDDPLQPLRTMADRVGKEVEKFAERVDHWHTHGNEDDQAKYQTTLRMVGKFKDLAESTVKELKRQNDAENKGELAKSMRRRIKNMAELPHPDHEGDLGDSFQSVVPSIESNSAPSSSKVQELRQWQAELATWELLRIIIEHYYHEPGLDVAAAKRKQLAEVGGGSRYSPNIETWNRFLLEDDIAKEKDIILRWLEQTAQSSETDIQSMTEQLEEQSGKDTDSWNVGWLDTRAKIKQEKRLQGVDHPLRPDAVGLRTFERTEPLITQLDPDAPTRQKRRLEKSDDYYERALWMACYEMLRRGTPWEQICEWCKDKNEAWRGVSMGAAYETHPNGGPNIAGPNLGYLYRRMCCYAARGARSQYECALYGLLGGDLKTVEPVCRTWDDHLYAHYNALLLTRFDSYLQKDHSVRQVPRKLTDQFRFKDAVANTGSWEDSAATIIALLKQQKSTAAQSQSPMKLIQGSLIGGSVDDLVYKVGVAISFMLREDSRSGNLIVDPESDPSNPKPKASNEQPKIAAEKCYQNLATDPYALRILVHVLIVLRKGLNVLNVPGFDRWIAVDNVIALYIEFLRLTKRTDLIPLYAAQLHGDRQVHCLARVLADIKSPQDQMRCIALMEQYRINPVDVISRNCQHELEKSGLTNEGNFVSKYEVMERVNDNEYLWPGQRVKRELPGVHLTAKENSLIESLKWYIHLEKEKTCTFIDLTNALKYFLLNGRMGAANKLVSMMSIESLSLIKTEALCGYAFDFTLPGSEKVDQAEISKAIRKLAAASAGRPRPAELPFPGSHGHRKHVMQLRQRSQTYFELQSVVGFVGLLLEWREEEDKLIKAKREGAKVSTKRAKDLFENLVVVLGQLFESFLSQSSDGQTLTKYALASLSDTNPSKPRLEREATEHWRLTLTYIPEVILSYLSVVQAASFFLSRDLSVKAMEVANMVADVANQWVQDAFMETKRMTQLVDMLAVVSKAMLELSEMEEKKSRGSGKKRGSRGATLRIWDVNVRN</sequence>
<evidence type="ECO:0000313" key="1">
    <source>
        <dbReference type="EMBL" id="KAF2473871.1"/>
    </source>
</evidence>
<organism evidence="1 2">
    <name type="scientific">Lindgomyces ingoldianus</name>
    <dbReference type="NCBI Taxonomy" id="673940"/>
    <lineage>
        <taxon>Eukaryota</taxon>
        <taxon>Fungi</taxon>
        <taxon>Dikarya</taxon>
        <taxon>Ascomycota</taxon>
        <taxon>Pezizomycotina</taxon>
        <taxon>Dothideomycetes</taxon>
        <taxon>Pleosporomycetidae</taxon>
        <taxon>Pleosporales</taxon>
        <taxon>Lindgomycetaceae</taxon>
        <taxon>Lindgomyces</taxon>
    </lineage>
</organism>
<dbReference type="Proteomes" id="UP000799755">
    <property type="component" value="Unassembled WGS sequence"/>
</dbReference>